<keyword evidence="3" id="KW-1185">Reference proteome</keyword>
<proteinExistence type="predicted"/>
<dbReference type="InterPro" id="IPR011008">
    <property type="entry name" value="Dimeric_a/b-barrel"/>
</dbReference>
<dbReference type="Pfam" id="PF03992">
    <property type="entry name" value="ABM"/>
    <property type="match status" value="1"/>
</dbReference>
<dbReference type="EMBL" id="JAGIZB010000042">
    <property type="protein sequence ID" value="MBP0447570.1"/>
    <property type="molecule type" value="Genomic_DNA"/>
</dbReference>
<name>A0ABS4AKK9_9PROT</name>
<sequence length="208" mass="23053">MYVVIRTSGLSGPGDEAVQRLRDHVVPLVQGRPGFRGYCAFVTEQGDATCSIAIFDDAGSASATDERLREWSEANMADLLPAGAEVVQGETVFHEVSDPQEQQKDRHHSLFAVIRRYRGLPGQTETMHSIVSERTLPLLTGAEGFRGFYAFRDEADPNQAISLTLFDTREEAVAVHERVMEIMREKLEELAYEDPHVIMGETGVLTTG</sequence>
<evidence type="ECO:0000313" key="3">
    <source>
        <dbReference type="Proteomes" id="UP000681594"/>
    </source>
</evidence>
<accession>A0ABS4AKK9</accession>
<feature type="domain" description="ABM" evidence="1">
    <location>
        <begin position="111"/>
        <end position="171"/>
    </location>
</feature>
<dbReference type="SUPFAM" id="SSF54909">
    <property type="entry name" value="Dimeric alpha+beta barrel"/>
    <property type="match status" value="1"/>
</dbReference>
<gene>
    <name evidence="2" type="ORF">J8J14_22685</name>
</gene>
<organism evidence="2 3">
    <name type="scientific">Pararoseomonas baculiformis</name>
    <dbReference type="NCBI Taxonomy" id="2820812"/>
    <lineage>
        <taxon>Bacteria</taxon>
        <taxon>Pseudomonadati</taxon>
        <taxon>Pseudomonadota</taxon>
        <taxon>Alphaproteobacteria</taxon>
        <taxon>Acetobacterales</taxon>
        <taxon>Acetobacteraceae</taxon>
        <taxon>Pararoseomonas</taxon>
    </lineage>
</organism>
<evidence type="ECO:0000313" key="2">
    <source>
        <dbReference type="EMBL" id="MBP0447570.1"/>
    </source>
</evidence>
<evidence type="ECO:0000259" key="1">
    <source>
        <dbReference type="Pfam" id="PF03992"/>
    </source>
</evidence>
<comment type="caution">
    <text evidence="2">The sequence shown here is derived from an EMBL/GenBank/DDBJ whole genome shotgun (WGS) entry which is preliminary data.</text>
</comment>
<reference evidence="2 3" key="1">
    <citation type="submission" date="2021-03" db="EMBL/GenBank/DDBJ databases">
        <authorList>
            <person name="So Y."/>
        </authorList>
    </citation>
    <scope>NUCLEOTIDE SEQUENCE [LARGE SCALE GENOMIC DNA]</scope>
    <source>
        <strain evidence="2 3">SSH11</strain>
    </source>
</reference>
<dbReference type="RefSeq" id="WP_209381837.1">
    <property type="nucleotide sequence ID" value="NZ_JAGIZB010000042.1"/>
</dbReference>
<dbReference type="InterPro" id="IPR007138">
    <property type="entry name" value="ABM_dom"/>
</dbReference>
<dbReference type="Proteomes" id="UP000681594">
    <property type="component" value="Unassembled WGS sequence"/>
</dbReference>
<protein>
    <recommendedName>
        <fullName evidence="1">ABM domain-containing protein</fullName>
    </recommendedName>
</protein>